<dbReference type="Proteomes" id="UP000092871">
    <property type="component" value="Unassembled WGS sequence"/>
</dbReference>
<keyword evidence="5" id="KW-1185">Reference proteome</keyword>
<dbReference type="EMBL" id="FLRA01000023">
    <property type="protein sequence ID" value="SBT18954.1"/>
    <property type="molecule type" value="Genomic_DNA"/>
</dbReference>
<gene>
    <name evidence="3" type="ORF">MGA5115_03115</name>
    <name evidence="4" type="ORF">MGA5116_02519</name>
</gene>
<dbReference type="InterPro" id="IPR029044">
    <property type="entry name" value="Nucleotide-diphossugar_trans"/>
</dbReference>
<evidence type="ECO:0000313" key="6">
    <source>
        <dbReference type="Proteomes" id="UP000092871"/>
    </source>
</evidence>
<feature type="region of interest" description="Disordered" evidence="1">
    <location>
        <begin position="739"/>
        <end position="758"/>
    </location>
</feature>
<evidence type="ECO:0000313" key="4">
    <source>
        <dbReference type="EMBL" id="SBT21909.1"/>
    </source>
</evidence>
<evidence type="ECO:0000313" key="3">
    <source>
        <dbReference type="EMBL" id="SBT18954.1"/>
    </source>
</evidence>
<dbReference type="PANTHER" id="PTHR43179">
    <property type="entry name" value="RHAMNOSYLTRANSFERASE WBBL"/>
    <property type="match status" value="1"/>
</dbReference>
<dbReference type="PANTHER" id="PTHR43179:SF7">
    <property type="entry name" value="RHAMNOSYLTRANSFERASE WBBL"/>
    <property type="match status" value="1"/>
</dbReference>
<dbReference type="GO" id="GO:0016740">
    <property type="term" value="F:transferase activity"/>
    <property type="evidence" value="ECO:0007669"/>
    <property type="project" value="UniProtKB-KW"/>
</dbReference>
<sequence length="832" mass="93126">MIYNHVSTASHVIGEFCCLHANALIGWVQAPQQPNKRWAVAIHIDGQQYSLAFADQYLEQSPGDGCHGFRVLIDDQTLNSAKQVSMTLANSDQVLDHMRLSPALVDQSEKLMSRVIWQPGLCLHGWLVDKSEPNAPQWVNVFEGAKKITTARPARWENIDDRYVEAGFLINLPFSLADGKPHTLTITNSKGKALQGSPIVIQEWPRGLKHLLNNVTEQTQVLLEKQVDNYQRLLPSSVRMLDYKPWLEAYSPGYGVTKDNNIVNADSVKSKKKNKAAKAEASKSYITTDKVAVLWLGALPVDLPKARLAQVQHFSFQSKDNIDYQASLKEVIESHQWLIQLPAEARLADNALDRIIATLQEEACQALYSDFSFNETLNGFTRIEAAFLPAYDPDRLWQQDYLFGGGVCAARTELLAELLDTSAGLPKQPEALSYALLYSAHVNDVEAQILHLPEPLLHRPDSWPVPVTEQALQARQHYLSYYDNAMSLNVVKDKEYLSLTRELQQWPDVTLIMPTRNGLKLVKECLDTFFDKTEYPSHVTILVLDNESDDEKAVAYFAEQASLGVRAIGRGTAQVKVAQYPYPFNYSAINNFGVELATTEIIGLLNNDIEVLHADWLCRMVALLDRKETGVVGAKLLWPNGMVQHGGVIGGQYDGLAGHVGNEWQKDDNGYLGMNQITQRFTMVTAACLLLRKADFLRVGMLDERAFPVAFNDVDLCLKMRRLNKAVVWTPNAELIHAESASRGKDDQPEKAARAQREQTQLRQRWLSALMQDPAYNPNLSLNLVNAPYSALALPPRERVARNNQILLQPIMLAQAETTIGGNPALLKENMS</sequence>
<organism evidence="3 6">
    <name type="scientific">Marinomonas gallaica</name>
    <dbReference type="NCBI Taxonomy" id="1806667"/>
    <lineage>
        <taxon>Bacteria</taxon>
        <taxon>Pseudomonadati</taxon>
        <taxon>Pseudomonadota</taxon>
        <taxon>Gammaproteobacteria</taxon>
        <taxon>Oceanospirillales</taxon>
        <taxon>Oceanospirillaceae</taxon>
        <taxon>Marinomonas</taxon>
    </lineage>
</organism>
<dbReference type="Gene3D" id="3.90.550.10">
    <property type="entry name" value="Spore Coat Polysaccharide Biosynthesis Protein SpsA, Chain A"/>
    <property type="match status" value="1"/>
</dbReference>
<accession>A0A1C3JUP8</accession>
<dbReference type="InterPro" id="IPR001173">
    <property type="entry name" value="Glyco_trans_2-like"/>
</dbReference>
<name>A0A1C3JUP8_9GAMM</name>
<evidence type="ECO:0000256" key="1">
    <source>
        <dbReference type="SAM" id="MobiDB-lite"/>
    </source>
</evidence>
<keyword evidence="3" id="KW-0808">Transferase</keyword>
<dbReference type="Proteomes" id="UP000092840">
    <property type="component" value="Unassembled WGS sequence"/>
</dbReference>
<protein>
    <submittedName>
        <fullName evidence="3">Glycosyl transferase family 2</fullName>
    </submittedName>
</protein>
<dbReference type="OrthoDB" id="9801954at2"/>
<feature type="domain" description="Glycosyltransferase 2-like" evidence="2">
    <location>
        <begin position="511"/>
        <end position="694"/>
    </location>
</feature>
<evidence type="ECO:0000313" key="5">
    <source>
        <dbReference type="Proteomes" id="UP000092840"/>
    </source>
</evidence>
<dbReference type="EMBL" id="FLRB01000013">
    <property type="protein sequence ID" value="SBT21909.1"/>
    <property type="molecule type" value="Genomic_DNA"/>
</dbReference>
<dbReference type="RefSeq" id="WP_067038165.1">
    <property type="nucleotide sequence ID" value="NZ_FLRA01000023.1"/>
</dbReference>
<proteinExistence type="predicted"/>
<reference evidence="3 6" key="1">
    <citation type="submission" date="2016-06" db="EMBL/GenBank/DDBJ databases">
        <authorList>
            <person name="Kjaerup R.B."/>
            <person name="Dalgaard T.S."/>
            <person name="Juul-Madsen H.R."/>
        </authorList>
    </citation>
    <scope>NUCLEOTIDE SEQUENCE [LARGE SCALE GENOMIC DNA]</scope>
    <source>
        <strain evidence="3 6">CECT 5115</strain>
    </source>
</reference>
<evidence type="ECO:0000259" key="2">
    <source>
        <dbReference type="Pfam" id="PF00535"/>
    </source>
</evidence>
<feature type="compositionally biased region" description="Basic and acidic residues" evidence="1">
    <location>
        <begin position="739"/>
        <end position="757"/>
    </location>
</feature>
<dbReference type="AlphaFoldDB" id="A0A1C3JUP8"/>
<dbReference type="Pfam" id="PF00535">
    <property type="entry name" value="Glycos_transf_2"/>
    <property type="match status" value="1"/>
</dbReference>
<reference evidence="4 5" key="2">
    <citation type="submission" date="2016-06" db="EMBL/GenBank/DDBJ databases">
        <authorList>
            <person name="Rodrigo-Torres L."/>
            <person name="Arahal D.R."/>
        </authorList>
    </citation>
    <scope>NUCLEOTIDE SEQUENCE [LARGE SCALE GENOMIC DNA]</scope>
    <source>
        <strain evidence="4 5">CECT 5116</strain>
    </source>
</reference>
<dbReference type="SUPFAM" id="SSF53448">
    <property type="entry name" value="Nucleotide-diphospho-sugar transferases"/>
    <property type="match status" value="1"/>
</dbReference>